<dbReference type="EMBL" id="FOTK01000066">
    <property type="protein sequence ID" value="SFM85968.1"/>
    <property type="molecule type" value="Genomic_DNA"/>
</dbReference>
<dbReference type="OrthoDB" id="7998377at2"/>
<protein>
    <submittedName>
        <fullName evidence="1">Uncharacterized protein</fullName>
    </submittedName>
</protein>
<organism evidence="1 2">
    <name type="scientific">Methylobacterium pseudosasicola</name>
    <dbReference type="NCBI Taxonomy" id="582667"/>
    <lineage>
        <taxon>Bacteria</taxon>
        <taxon>Pseudomonadati</taxon>
        <taxon>Pseudomonadota</taxon>
        <taxon>Alphaproteobacteria</taxon>
        <taxon>Hyphomicrobiales</taxon>
        <taxon>Methylobacteriaceae</taxon>
        <taxon>Methylobacterium</taxon>
    </lineage>
</organism>
<evidence type="ECO:0000313" key="1">
    <source>
        <dbReference type="EMBL" id="SFM85968.1"/>
    </source>
</evidence>
<dbReference type="AlphaFoldDB" id="A0A1I4UAG7"/>
<name>A0A1I4UAG7_9HYPH</name>
<dbReference type="STRING" id="582667.SAMN05192568_106611"/>
<dbReference type="RefSeq" id="WP_139234289.1">
    <property type="nucleotide sequence ID" value="NZ_FOTK01000066.1"/>
</dbReference>
<evidence type="ECO:0000313" key="2">
    <source>
        <dbReference type="Proteomes" id="UP000199048"/>
    </source>
</evidence>
<reference evidence="2" key="1">
    <citation type="submission" date="2016-10" db="EMBL/GenBank/DDBJ databases">
        <authorList>
            <person name="Varghese N."/>
            <person name="Submissions S."/>
        </authorList>
    </citation>
    <scope>NUCLEOTIDE SEQUENCE [LARGE SCALE GENOMIC DNA]</scope>
    <source>
        <strain evidence="2">BL36</strain>
    </source>
</reference>
<dbReference type="Proteomes" id="UP000199048">
    <property type="component" value="Unassembled WGS sequence"/>
</dbReference>
<accession>A0A1I4UAG7</accession>
<gene>
    <name evidence="1" type="ORF">SAMN05192568_106611</name>
</gene>
<keyword evidence="2" id="KW-1185">Reference proteome</keyword>
<proteinExistence type="predicted"/>
<sequence length="72" mass="8009">MSMSDILNRACRRDGEDPAIVRLGHHAIELWRAAEEIGDPQLIAALRPLVEHVGRALARDVRDEACADDTLH</sequence>